<dbReference type="EMBL" id="JWIT01000012">
    <property type="protein sequence ID" value="KJF71936.1"/>
    <property type="molecule type" value="Genomic_DNA"/>
</dbReference>
<organism evidence="1 2">
    <name type="scientific">Agrobacterium arsenijevicii</name>
    <dbReference type="NCBI Taxonomy" id="1585697"/>
    <lineage>
        <taxon>Bacteria</taxon>
        <taxon>Pseudomonadati</taxon>
        <taxon>Pseudomonadota</taxon>
        <taxon>Alphaproteobacteria</taxon>
        <taxon>Hyphomicrobiales</taxon>
        <taxon>Rhizobiaceae</taxon>
        <taxon>Rhizobium/Agrobacterium group</taxon>
        <taxon>Agrobacterium</taxon>
    </lineage>
</organism>
<dbReference type="Pfam" id="PF20471">
    <property type="entry name" value="DUF6716"/>
    <property type="match status" value="1"/>
</dbReference>
<dbReference type="Proteomes" id="UP000032564">
    <property type="component" value="Unassembled WGS sequence"/>
</dbReference>
<protein>
    <recommendedName>
        <fullName evidence="3">Capsule polysaccharide biosynthesis protein</fullName>
    </recommendedName>
</protein>
<gene>
    <name evidence="1" type="ORF">RP75_17855</name>
</gene>
<accession>A0ABR5D4D4</accession>
<proteinExistence type="predicted"/>
<sequence>MRLSSKESAVSLLAKASHCLTISSTVSVQAIKAGIPTAIIGDYGAREEYGLNYFFGSGLITTFDKIRFPFEGKPEKYWWSYNVEDPDRHIARLISETIELAASDLPELSPQSLAAEFSPELRRHFLEVLKLDDFLARKYERPKNDVGITRKLMSRLLRRKRNRQ</sequence>
<evidence type="ECO:0008006" key="3">
    <source>
        <dbReference type="Google" id="ProtNLM"/>
    </source>
</evidence>
<comment type="caution">
    <text evidence="1">The sequence shown here is derived from an EMBL/GenBank/DDBJ whole genome shotgun (WGS) entry which is preliminary data.</text>
</comment>
<keyword evidence="2" id="KW-1185">Reference proteome</keyword>
<reference evidence="1 2" key="1">
    <citation type="submission" date="2014-12" db="EMBL/GenBank/DDBJ databases">
        <authorList>
            <person name="Kuzmanovic N."/>
            <person name="Pulawska J."/>
            <person name="Obradovic A."/>
        </authorList>
    </citation>
    <scope>NUCLEOTIDE SEQUENCE [LARGE SCALE GENOMIC DNA]</scope>
    <source>
        <strain evidence="1 2">KFB 330</strain>
    </source>
</reference>
<dbReference type="InterPro" id="IPR046561">
    <property type="entry name" value="DUF6716"/>
</dbReference>
<name>A0ABR5D4D4_9HYPH</name>
<evidence type="ECO:0000313" key="1">
    <source>
        <dbReference type="EMBL" id="KJF71936.1"/>
    </source>
</evidence>
<evidence type="ECO:0000313" key="2">
    <source>
        <dbReference type="Proteomes" id="UP000032564"/>
    </source>
</evidence>